<keyword evidence="13" id="KW-0131">Cell cycle</keyword>
<dbReference type="GO" id="GO:0005634">
    <property type="term" value="C:nucleus"/>
    <property type="evidence" value="ECO:0007669"/>
    <property type="project" value="TreeGrafter"/>
</dbReference>
<gene>
    <name evidence="21" type="ORF">JZ751_009613</name>
</gene>
<dbReference type="PROSITE" id="PS50011">
    <property type="entry name" value="PROTEIN_KINASE_DOM"/>
    <property type="match status" value="1"/>
</dbReference>
<keyword evidence="22" id="KW-1185">Reference proteome</keyword>
<comment type="similarity">
    <text evidence="2">Belongs to the protein kinase superfamily. CMGC Ser/Thr protein kinase family. CDC2/CDKX subfamily.</text>
</comment>
<dbReference type="InterPro" id="IPR050108">
    <property type="entry name" value="CDK"/>
</dbReference>
<dbReference type="GO" id="GO:0051301">
    <property type="term" value="P:cell division"/>
    <property type="evidence" value="ECO:0007669"/>
    <property type="project" value="UniProtKB-KW"/>
</dbReference>
<dbReference type="InterPro" id="IPR000719">
    <property type="entry name" value="Prot_kinase_dom"/>
</dbReference>
<proteinExistence type="inferred from homology"/>
<feature type="region of interest" description="Disordered" evidence="19">
    <location>
        <begin position="168"/>
        <end position="200"/>
    </location>
</feature>
<evidence type="ECO:0000256" key="18">
    <source>
        <dbReference type="PROSITE-ProRule" id="PRU10141"/>
    </source>
</evidence>
<evidence type="ECO:0000256" key="12">
    <source>
        <dbReference type="ARBA" id="ARBA00023136"/>
    </source>
</evidence>
<comment type="catalytic activity">
    <reaction evidence="17">
        <text>L-seryl-[protein] + ATP = O-phospho-L-seryl-[protein] + ADP + H(+)</text>
        <dbReference type="Rhea" id="RHEA:17989"/>
        <dbReference type="Rhea" id="RHEA-COMP:9863"/>
        <dbReference type="Rhea" id="RHEA-COMP:11604"/>
        <dbReference type="ChEBI" id="CHEBI:15378"/>
        <dbReference type="ChEBI" id="CHEBI:29999"/>
        <dbReference type="ChEBI" id="CHEBI:30616"/>
        <dbReference type="ChEBI" id="CHEBI:83421"/>
        <dbReference type="ChEBI" id="CHEBI:456216"/>
        <dbReference type="EC" id="2.7.11.22"/>
    </reaction>
</comment>
<dbReference type="OrthoDB" id="1732493at2759"/>
<dbReference type="PANTHER" id="PTHR24056">
    <property type="entry name" value="CELL DIVISION PROTEIN KINASE"/>
    <property type="match status" value="1"/>
</dbReference>
<evidence type="ECO:0000256" key="19">
    <source>
        <dbReference type="SAM" id="MobiDB-lite"/>
    </source>
</evidence>
<organism evidence="21 22">
    <name type="scientific">Albula glossodonta</name>
    <name type="common">roundjaw bonefish</name>
    <dbReference type="NCBI Taxonomy" id="121402"/>
    <lineage>
        <taxon>Eukaryota</taxon>
        <taxon>Metazoa</taxon>
        <taxon>Chordata</taxon>
        <taxon>Craniata</taxon>
        <taxon>Vertebrata</taxon>
        <taxon>Euteleostomi</taxon>
        <taxon>Actinopterygii</taxon>
        <taxon>Neopterygii</taxon>
        <taxon>Teleostei</taxon>
        <taxon>Albuliformes</taxon>
        <taxon>Albulidae</taxon>
        <taxon>Albula</taxon>
    </lineage>
</organism>
<feature type="binding site" evidence="18">
    <location>
        <position position="256"/>
    </location>
    <ligand>
        <name>ATP</name>
        <dbReference type="ChEBI" id="CHEBI:30616"/>
    </ligand>
</feature>
<feature type="compositionally biased region" description="Polar residues" evidence="19">
    <location>
        <begin position="54"/>
        <end position="64"/>
    </location>
</feature>
<dbReference type="SMART" id="SM00220">
    <property type="entry name" value="S_TKc"/>
    <property type="match status" value="1"/>
</dbReference>
<dbReference type="GO" id="GO:0005829">
    <property type="term" value="C:cytosol"/>
    <property type="evidence" value="ECO:0007669"/>
    <property type="project" value="TreeGrafter"/>
</dbReference>
<keyword evidence="9 18" id="KW-0547">Nucleotide-binding</keyword>
<evidence type="ECO:0000256" key="1">
    <source>
        <dbReference type="ARBA" id="ARBA00004202"/>
    </source>
</evidence>
<feature type="region of interest" description="Disordered" evidence="19">
    <location>
        <begin position="274"/>
        <end position="293"/>
    </location>
</feature>
<keyword evidence="5" id="KW-0723">Serine/threonine-protein kinase</keyword>
<feature type="non-terminal residue" evidence="21">
    <location>
        <position position="868"/>
    </location>
</feature>
<dbReference type="GO" id="GO:0030332">
    <property type="term" value="F:cyclin binding"/>
    <property type="evidence" value="ECO:0007669"/>
    <property type="project" value="TreeGrafter"/>
</dbReference>
<comment type="subcellular location">
    <subcellularLocation>
        <location evidence="1">Cell membrane</location>
        <topology evidence="1">Peripheral membrane protein</topology>
    </subcellularLocation>
</comment>
<dbReference type="InterPro" id="IPR011009">
    <property type="entry name" value="Kinase-like_dom_sf"/>
</dbReference>
<evidence type="ECO:0000256" key="5">
    <source>
        <dbReference type="ARBA" id="ARBA00022527"/>
    </source>
</evidence>
<dbReference type="Proteomes" id="UP000824540">
    <property type="component" value="Unassembled WGS sequence"/>
</dbReference>
<evidence type="ECO:0000256" key="8">
    <source>
        <dbReference type="ARBA" id="ARBA00022687"/>
    </source>
</evidence>
<comment type="catalytic activity">
    <reaction evidence="16">
        <text>L-threonyl-[protein] + ATP = O-phospho-L-threonyl-[protein] + ADP + H(+)</text>
        <dbReference type="Rhea" id="RHEA:46608"/>
        <dbReference type="Rhea" id="RHEA-COMP:11060"/>
        <dbReference type="Rhea" id="RHEA-COMP:11605"/>
        <dbReference type="ChEBI" id="CHEBI:15378"/>
        <dbReference type="ChEBI" id="CHEBI:30013"/>
        <dbReference type="ChEBI" id="CHEBI:30616"/>
        <dbReference type="ChEBI" id="CHEBI:61977"/>
        <dbReference type="ChEBI" id="CHEBI:456216"/>
        <dbReference type="EC" id="2.7.11.22"/>
    </reaction>
</comment>
<feature type="region of interest" description="Disordered" evidence="19">
    <location>
        <begin position="54"/>
        <end position="84"/>
    </location>
</feature>
<evidence type="ECO:0000256" key="17">
    <source>
        <dbReference type="ARBA" id="ARBA00048367"/>
    </source>
</evidence>
<evidence type="ECO:0000256" key="7">
    <source>
        <dbReference type="ARBA" id="ARBA00022679"/>
    </source>
</evidence>
<evidence type="ECO:0000256" key="10">
    <source>
        <dbReference type="ARBA" id="ARBA00022777"/>
    </source>
</evidence>
<keyword evidence="8" id="KW-0879">Wnt signaling pathway</keyword>
<feature type="region of interest" description="Disordered" evidence="19">
    <location>
        <begin position="449"/>
        <end position="477"/>
    </location>
</feature>
<accession>A0A8T2P637</accession>
<protein>
    <recommendedName>
        <fullName evidence="14">Cyclin-dependent kinase 14</fullName>
        <ecNumber evidence="3">2.7.11.22</ecNumber>
    </recommendedName>
    <alternativeName>
        <fullName evidence="15">Cell division protein kinase 14</fullName>
    </alternativeName>
</protein>
<comment type="caution">
    <text evidence="21">The sequence shown here is derived from an EMBL/GenBank/DDBJ whole genome shotgun (WGS) entry which is preliminary data.</text>
</comment>
<keyword evidence="11 18" id="KW-0067">ATP-binding</keyword>
<evidence type="ECO:0000256" key="2">
    <source>
        <dbReference type="ARBA" id="ARBA00006485"/>
    </source>
</evidence>
<dbReference type="SUPFAM" id="SSF56112">
    <property type="entry name" value="Protein kinase-like (PK-like)"/>
    <property type="match status" value="1"/>
</dbReference>
<name>A0A8T2P637_9TELE</name>
<evidence type="ECO:0000256" key="13">
    <source>
        <dbReference type="ARBA" id="ARBA00023306"/>
    </source>
</evidence>
<dbReference type="PROSITE" id="PS00108">
    <property type="entry name" value="PROTEIN_KINASE_ST"/>
    <property type="match status" value="1"/>
</dbReference>
<dbReference type="PROSITE" id="PS00107">
    <property type="entry name" value="PROTEIN_KINASE_ATP"/>
    <property type="match status" value="1"/>
</dbReference>
<dbReference type="GO" id="GO:0005524">
    <property type="term" value="F:ATP binding"/>
    <property type="evidence" value="ECO:0007669"/>
    <property type="project" value="UniProtKB-UniRule"/>
</dbReference>
<dbReference type="GO" id="GO:0016055">
    <property type="term" value="P:Wnt signaling pathway"/>
    <property type="evidence" value="ECO:0007669"/>
    <property type="project" value="UniProtKB-KW"/>
</dbReference>
<dbReference type="EMBL" id="JAFBMS010000018">
    <property type="protein sequence ID" value="KAG9345072.1"/>
    <property type="molecule type" value="Genomic_DNA"/>
</dbReference>
<evidence type="ECO:0000259" key="20">
    <source>
        <dbReference type="PROSITE" id="PS50011"/>
    </source>
</evidence>
<reference evidence="21" key="1">
    <citation type="thesis" date="2021" institute="BYU ScholarsArchive" country="Provo, UT, USA">
        <title>Applications of and Algorithms for Genome Assembly and Genomic Analyses with an Emphasis on Marine Teleosts.</title>
        <authorList>
            <person name="Pickett B.D."/>
        </authorList>
    </citation>
    <scope>NUCLEOTIDE SEQUENCE</scope>
    <source>
        <strain evidence="21">HI-2016</strain>
    </source>
</reference>
<dbReference type="InterPro" id="IPR017441">
    <property type="entry name" value="Protein_kinase_ATP_BS"/>
</dbReference>
<evidence type="ECO:0000256" key="6">
    <source>
        <dbReference type="ARBA" id="ARBA00022618"/>
    </source>
</evidence>
<evidence type="ECO:0000256" key="4">
    <source>
        <dbReference type="ARBA" id="ARBA00022475"/>
    </source>
</evidence>
<feature type="compositionally biased region" description="Basic and acidic residues" evidence="19">
    <location>
        <begin position="452"/>
        <end position="462"/>
    </location>
</feature>
<evidence type="ECO:0000313" key="22">
    <source>
        <dbReference type="Proteomes" id="UP000824540"/>
    </source>
</evidence>
<dbReference type="GO" id="GO:0005886">
    <property type="term" value="C:plasma membrane"/>
    <property type="evidence" value="ECO:0007669"/>
    <property type="project" value="UniProtKB-SubCell"/>
</dbReference>
<keyword evidence="6" id="KW-0132">Cell division</keyword>
<evidence type="ECO:0000313" key="21">
    <source>
        <dbReference type="EMBL" id="KAG9345072.1"/>
    </source>
</evidence>
<keyword evidence="4" id="KW-1003">Cell membrane</keyword>
<dbReference type="AlphaFoldDB" id="A0A8T2P637"/>
<dbReference type="Gene3D" id="1.10.510.10">
    <property type="entry name" value="Transferase(Phosphotransferase) domain 1"/>
    <property type="match status" value="2"/>
</dbReference>
<evidence type="ECO:0000256" key="15">
    <source>
        <dbReference type="ARBA" id="ARBA00041921"/>
    </source>
</evidence>
<evidence type="ECO:0000256" key="11">
    <source>
        <dbReference type="ARBA" id="ARBA00022840"/>
    </source>
</evidence>
<keyword evidence="7" id="KW-0808">Transferase</keyword>
<keyword evidence="10" id="KW-0418">Kinase</keyword>
<evidence type="ECO:0000256" key="3">
    <source>
        <dbReference type="ARBA" id="ARBA00012425"/>
    </source>
</evidence>
<dbReference type="Gene3D" id="3.30.200.20">
    <property type="entry name" value="Phosphorylase Kinase, domain 1"/>
    <property type="match status" value="1"/>
</dbReference>
<dbReference type="InterPro" id="IPR008271">
    <property type="entry name" value="Ser/Thr_kinase_AS"/>
</dbReference>
<dbReference type="GO" id="GO:0004693">
    <property type="term" value="F:cyclin-dependent protein serine/threonine kinase activity"/>
    <property type="evidence" value="ECO:0007669"/>
    <property type="project" value="UniProtKB-EC"/>
</dbReference>
<dbReference type="PANTHER" id="PTHR24056:SF154">
    <property type="entry name" value="CYCLIN-DEPENDENT KINASE 14"/>
    <property type="match status" value="1"/>
</dbReference>
<evidence type="ECO:0000256" key="16">
    <source>
        <dbReference type="ARBA" id="ARBA00047811"/>
    </source>
</evidence>
<feature type="domain" description="Protein kinase" evidence="20">
    <location>
        <begin position="227"/>
        <end position="646"/>
    </location>
</feature>
<keyword evidence="12" id="KW-0472">Membrane</keyword>
<dbReference type="EC" id="2.7.11.22" evidence="3"/>
<evidence type="ECO:0000256" key="14">
    <source>
        <dbReference type="ARBA" id="ARBA00040211"/>
    </source>
</evidence>
<sequence length="868" mass="95593">MSTRNCQGMDSVIKPLDTIPEDKKVRVQRTQSGFDPFEKPASQVKRVHSENNACINFKGSSTGKESPKLRRHSSPSSQSPEDMYKMATSSNDCLLAPLQKGQHKLRGPTSLSLISMAGNSLDRLLKPPPPPPPELSQEKIETMMDSVKAESPALIKVKRRDLAIKESDAGTWQQGPDLKAETGPHRGARLALSPTPRENDKLQPPLTFPLSAQTGPTSPKFGKADSYEKLEKLGEGSYATVYKGKSKVNGKLVALKVIRLQEEEGTPFTAIREDGESEARLLSTGSDPDGTQPKCGPSLLKGLKHANIVLLHDIIHTKETLTLVFEYVHTDLCQYMDKHPGGLHPDNVKLFLFQLLRGLSYIHQRYILHRDLKPQNLLISDMGELKLADFGKAISTRLLDSEPPQRTTGSRHPERAARGLKVPYGSCLYCHTHPCPPLRCGHVGVEWTGPDEAQKPQEDEAPTRQNDQSETPVAMATAPGRAEVIHPLSLANAERFSPPPPTLSLTPRIPRPRLARAKSVPSHTYSNEVVTLWYRPPDVLLGSTDYSTCLDMCAMRSPQSPTALLFSPPVLVGNLCNTVSDPPPWGQPCQGPQLHLSMGNLEISRKKRGEQVDETGGAALLHLIFLIKHLPPPTFRCDETIPMPKLLGRAGVSVRGEPVAGSGMVEFEAFIIRDSIVGLEIGIVPPVPNEVVIGGVGCIFIEMIQGVAAFPGMKDIQDQLERIFLVRVHSCFSMLLAAVLGTPSEDTWPGVHSLPHFKPAVAAVKKLTAHTGTDAPFGLRPISSDQLACRFPGNVHNLHLISTERSRRQRPVVRSVYCVQSKEAEASLEQTEDQRRSQSDVFHAQLTFHIQKPLRQRMMECWDSLHLE</sequence>
<evidence type="ECO:0000256" key="9">
    <source>
        <dbReference type="ARBA" id="ARBA00022741"/>
    </source>
</evidence>
<dbReference type="Pfam" id="PF00069">
    <property type="entry name" value="Pkinase"/>
    <property type="match status" value="1"/>
</dbReference>